<keyword evidence="1" id="KW-0863">Zinc-finger</keyword>
<sequence length="519" mass="61184">MQIYNQLLAAFDELCQSGNYTAVVKRAWQLYQADAVQKTNVYAKNMVNGIVKDVELHAVVIDSEHIRYSSCTCQHSDFCEHIGALFFQYSKGLENGKVLAEQAYFQLLGVTRASSIQQSESSSSLDQHTNPAELFQRLHSKYGEDWKKCKHSFHPLSQTLTAIKGMAKHSPQNVQRMHWCASILYVLYLGERALLAVDSFSRYYHEMTFKRIAEPWMTSLYEWLKELKDEKLHSFEYEWIRELLAFVYDCAAKMEKPMVEWDYIYYHLLGLLAGNETQQQEMVQLFKQQLELEQSPYMRNMLYGSLAVLKLNEHEDEAAISYFEKCQFEKVQRLIYPVVEGRMQEQQWDKVHIWMDRLLEHFTTGQHIRSVGPYLSLCRKASMLQPSEERWQSVMIMLLPHSYSSLAEHYAAQGQYEQWTDLQMYMGRKPDDFKGAELQSIERHSPEALLPMYHQAIDSAIHSRNRQGYRMAAKYMKKLQGLYEQLEKQDVWLRYFDAMQHKYSRLRAFQEELLKGKLL</sequence>
<evidence type="ECO:0000313" key="3">
    <source>
        <dbReference type="EMBL" id="MFC6332595.1"/>
    </source>
</evidence>
<name>A0ABW1V236_9BACL</name>
<gene>
    <name evidence="3" type="ORF">ACFP56_08145</name>
</gene>
<reference evidence="4" key="1">
    <citation type="journal article" date="2019" name="Int. J. Syst. Evol. Microbiol.">
        <title>The Global Catalogue of Microorganisms (GCM) 10K type strain sequencing project: providing services to taxonomists for standard genome sequencing and annotation.</title>
        <authorList>
            <consortium name="The Broad Institute Genomics Platform"/>
            <consortium name="The Broad Institute Genome Sequencing Center for Infectious Disease"/>
            <person name="Wu L."/>
            <person name="Ma J."/>
        </authorList>
    </citation>
    <scope>NUCLEOTIDE SEQUENCE [LARGE SCALE GENOMIC DNA]</scope>
    <source>
        <strain evidence="4">PCU 280</strain>
    </source>
</reference>
<keyword evidence="1" id="KW-0862">Zinc</keyword>
<organism evidence="3 4">
    <name type="scientific">Paenibacillus septentrionalis</name>
    <dbReference type="NCBI Taxonomy" id="429342"/>
    <lineage>
        <taxon>Bacteria</taxon>
        <taxon>Bacillati</taxon>
        <taxon>Bacillota</taxon>
        <taxon>Bacilli</taxon>
        <taxon>Bacillales</taxon>
        <taxon>Paenibacillaceae</taxon>
        <taxon>Paenibacillus</taxon>
    </lineage>
</organism>
<evidence type="ECO:0000256" key="1">
    <source>
        <dbReference type="PROSITE-ProRule" id="PRU00325"/>
    </source>
</evidence>
<dbReference type="InterPro" id="IPR007527">
    <property type="entry name" value="Znf_SWIM"/>
</dbReference>
<keyword evidence="4" id="KW-1185">Reference proteome</keyword>
<comment type="caution">
    <text evidence="3">The sequence shown here is derived from an EMBL/GenBank/DDBJ whole genome shotgun (WGS) entry which is preliminary data.</text>
</comment>
<dbReference type="PROSITE" id="PS50966">
    <property type="entry name" value="ZF_SWIM"/>
    <property type="match status" value="1"/>
</dbReference>
<accession>A0ABW1V236</accession>
<proteinExistence type="predicted"/>
<dbReference type="RefSeq" id="WP_379233123.1">
    <property type="nucleotide sequence ID" value="NZ_JBHSTE010000002.1"/>
</dbReference>
<dbReference type="Proteomes" id="UP001596233">
    <property type="component" value="Unassembled WGS sequence"/>
</dbReference>
<dbReference type="EMBL" id="JBHSTE010000002">
    <property type="protein sequence ID" value="MFC6332595.1"/>
    <property type="molecule type" value="Genomic_DNA"/>
</dbReference>
<evidence type="ECO:0000313" key="4">
    <source>
        <dbReference type="Proteomes" id="UP001596233"/>
    </source>
</evidence>
<keyword evidence="1" id="KW-0479">Metal-binding</keyword>
<protein>
    <recommendedName>
        <fullName evidence="2">SWIM-type domain-containing protein</fullName>
    </recommendedName>
</protein>
<feature type="domain" description="SWIM-type" evidence="2">
    <location>
        <begin position="57"/>
        <end position="90"/>
    </location>
</feature>
<evidence type="ECO:0000259" key="2">
    <source>
        <dbReference type="PROSITE" id="PS50966"/>
    </source>
</evidence>